<evidence type="ECO:0000256" key="7">
    <source>
        <dbReference type="HAMAP-Rule" id="MF_00220"/>
    </source>
</evidence>
<feature type="binding site" evidence="7">
    <location>
        <position position="307"/>
    </location>
    <ligand>
        <name>substrate</name>
    </ligand>
</feature>
<comment type="similarity">
    <text evidence="2 7">Belongs to the metallo-dependent hydrolases superfamily. DHOase family. Class I DHOase subfamily.</text>
</comment>
<keyword evidence="4 7" id="KW-0378">Hydrolase</keyword>
<gene>
    <name evidence="7" type="primary">pyrC</name>
    <name evidence="10" type="ORF">CSTERLE_10620</name>
</gene>
<evidence type="ECO:0000256" key="1">
    <source>
        <dbReference type="ARBA" id="ARBA00002368"/>
    </source>
</evidence>
<evidence type="ECO:0000256" key="2">
    <source>
        <dbReference type="ARBA" id="ARBA00010286"/>
    </source>
</evidence>
<feature type="binding site" evidence="7">
    <location>
        <position position="58"/>
    </location>
    <ligand>
        <name>Zn(2+)</name>
        <dbReference type="ChEBI" id="CHEBI:29105"/>
        <label>1</label>
    </ligand>
</feature>
<comment type="pathway">
    <text evidence="7">Pyrimidine metabolism; UMP biosynthesis via de novo pathway; (S)-dihydroorotate from bicarbonate: step 3/3.</text>
</comment>
<dbReference type="NCBIfam" id="TIGR00857">
    <property type="entry name" value="pyrC_multi"/>
    <property type="match status" value="1"/>
</dbReference>
<dbReference type="EMBL" id="CP014673">
    <property type="protein sequence ID" value="ANX01993.1"/>
    <property type="molecule type" value="Genomic_DNA"/>
</dbReference>
<name>A0A1B1YML4_THEST</name>
<sequence>MKILIKNGIVVTDEYEKRQNVFIENGIVSRIEENYSADADMVLDADGLYVLPGLVDAHCHLRDPGYEYKEDIVSGTRSAAMGGFTSVACMPNTNPVADNKTVIRYIIDKANREGVVHVFPIGAMTKGLRGEELAEIGEMKEAGIVGVSDDGRCVENSSVMKKVMLYARMFNLPVICHCEDSRLSEDGVMNEGALSTEMGLRGISKAAEEIMIARDVILSKRFDVPVHICHVSTVLGVEIIRYAKRTGVKVTAETCPHYFTLTERACAGYNTLAKVNPPLRNEEDVEAIIRGLCDGTIDIIATDHAPHHMDEKNVEFDKAANGMVGFETALPLSYTVLVKGGHISMRELVRKMSTKPAEILGIDKGRLIEGKMADITIFNPNVDYQIDISKFVSKSKNSPFHGFHVSGKVVATIVNGRIVVKDGELVV</sequence>
<dbReference type="GO" id="GO:0005737">
    <property type="term" value="C:cytoplasm"/>
    <property type="evidence" value="ECO:0007669"/>
    <property type="project" value="TreeGrafter"/>
</dbReference>
<dbReference type="InterPro" id="IPR050138">
    <property type="entry name" value="DHOase/Allantoinase_Hydrolase"/>
</dbReference>
<dbReference type="Proteomes" id="UP000092931">
    <property type="component" value="Chromosome"/>
</dbReference>
<evidence type="ECO:0000313" key="10">
    <source>
        <dbReference type="EMBL" id="ANX01993.1"/>
    </source>
</evidence>
<evidence type="ECO:0000313" key="11">
    <source>
        <dbReference type="Proteomes" id="UP000092931"/>
    </source>
</evidence>
<dbReference type="EC" id="3.5.2.3" evidence="7"/>
<evidence type="ECO:0000256" key="4">
    <source>
        <dbReference type="ARBA" id="ARBA00022801"/>
    </source>
</evidence>
<dbReference type="Pfam" id="PF07969">
    <property type="entry name" value="Amidohydro_3"/>
    <property type="match status" value="1"/>
</dbReference>
<organism evidence="10 11">
    <name type="scientific">Thermoclostridium stercorarium subsp. leptospartum DSM 9219</name>
    <dbReference type="NCBI Taxonomy" id="1346611"/>
    <lineage>
        <taxon>Bacteria</taxon>
        <taxon>Bacillati</taxon>
        <taxon>Bacillota</taxon>
        <taxon>Clostridia</taxon>
        <taxon>Eubacteriales</taxon>
        <taxon>Oscillospiraceae</taxon>
        <taxon>Thermoclostridium</taxon>
    </lineage>
</organism>
<dbReference type="SUPFAM" id="SSF51556">
    <property type="entry name" value="Metallo-dependent hydrolases"/>
    <property type="match status" value="1"/>
</dbReference>
<dbReference type="InterPro" id="IPR013108">
    <property type="entry name" value="Amidohydro_3"/>
</dbReference>
<dbReference type="InterPro" id="IPR002195">
    <property type="entry name" value="Dihydroorotase_CS"/>
</dbReference>
<keyword evidence="5 7" id="KW-0862">Zinc</keyword>
<comment type="catalytic activity">
    <reaction evidence="7">
        <text>(S)-dihydroorotate + H2O = N-carbamoyl-L-aspartate + H(+)</text>
        <dbReference type="Rhea" id="RHEA:24296"/>
        <dbReference type="ChEBI" id="CHEBI:15377"/>
        <dbReference type="ChEBI" id="CHEBI:15378"/>
        <dbReference type="ChEBI" id="CHEBI:30864"/>
        <dbReference type="ChEBI" id="CHEBI:32814"/>
        <dbReference type="EC" id="3.5.2.3"/>
    </reaction>
</comment>
<comment type="function">
    <text evidence="1 7">Catalyzes the reversible cyclization of carbamoyl aspartate to dihydroorotate.</text>
</comment>
<dbReference type="GO" id="GO:0008270">
    <property type="term" value="F:zinc ion binding"/>
    <property type="evidence" value="ECO:0007669"/>
    <property type="project" value="UniProtKB-UniRule"/>
</dbReference>
<dbReference type="HAMAP" id="MF_00220_B">
    <property type="entry name" value="PyrC_classI_B"/>
    <property type="match status" value="1"/>
</dbReference>
<feature type="binding site" evidence="7">
    <location>
        <position position="60"/>
    </location>
    <ligand>
        <name>Zn(2+)</name>
        <dbReference type="ChEBI" id="CHEBI:29105"/>
        <label>1</label>
    </ligand>
</feature>
<dbReference type="InterPro" id="IPR024403">
    <property type="entry name" value="DHOase_cat"/>
</dbReference>
<dbReference type="GO" id="GO:0044205">
    <property type="term" value="P:'de novo' UMP biosynthetic process"/>
    <property type="evidence" value="ECO:0007669"/>
    <property type="project" value="UniProtKB-UniRule"/>
</dbReference>
<comment type="caution">
    <text evidence="7">Lacks conserved residue(s) required for the propagation of feature annotation.</text>
</comment>
<comment type="cofactor">
    <cofactor evidence="7">
        <name>Zn(2+)</name>
        <dbReference type="ChEBI" id="CHEBI:29105"/>
    </cofactor>
    <text evidence="7">Binds 2 Zn(2+) ions per subunit.</text>
</comment>
<feature type="domain" description="Amidohydrolase 3" evidence="8">
    <location>
        <begin position="335"/>
        <end position="420"/>
    </location>
</feature>
<dbReference type="PANTHER" id="PTHR43668:SF2">
    <property type="entry name" value="ALLANTOINASE"/>
    <property type="match status" value="1"/>
</dbReference>
<reference evidence="10 11" key="1">
    <citation type="submission" date="2016-02" db="EMBL/GenBank/DDBJ databases">
        <title>Comparison of Clostridium stercorarium subspecies using comparative genomics and transcriptomics.</title>
        <authorList>
            <person name="Schellenberg J."/>
            <person name="Thallinger G."/>
            <person name="Levin D.B."/>
            <person name="Zhang X."/>
            <person name="Alvare G."/>
            <person name="Fristensky B."/>
            <person name="Sparling R."/>
        </authorList>
    </citation>
    <scope>NUCLEOTIDE SEQUENCE [LARGE SCALE GENOMIC DNA]</scope>
    <source>
        <strain evidence="10 11">DSM 9219</strain>
    </source>
</reference>
<accession>A0A1B1YML4</accession>
<dbReference type="Gene3D" id="2.30.40.10">
    <property type="entry name" value="Urease, subunit C, domain 1"/>
    <property type="match status" value="1"/>
</dbReference>
<feature type="binding site" evidence="7">
    <location>
        <begin position="60"/>
        <end position="62"/>
    </location>
    <ligand>
        <name>substrate</name>
    </ligand>
</feature>
<dbReference type="GO" id="GO:0006145">
    <property type="term" value="P:purine nucleobase catabolic process"/>
    <property type="evidence" value="ECO:0007669"/>
    <property type="project" value="TreeGrafter"/>
</dbReference>
<evidence type="ECO:0000256" key="3">
    <source>
        <dbReference type="ARBA" id="ARBA00022723"/>
    </source>
</evidence>
<feature type="binding site" evidence="7">
    <location>
        <position position="150"/>
    </location>
    <ligand>
        <name>Zn(2+)</name>
        <dbReference type="ChEBI" id="CHEBI:29105"/>
        <label>2</label>
    </ligand>
</feature>
<evidence type="ECO:0000259" key="8">
    <source>
        <dbReference type="Pfam" id="PF07969"/>
    </source>
</evidence>
<feature type="binding site" evidence="7">
    <location>
        <position position="92"/>
    </location>
    <ligand>
        <name>substrate</name>
    </ligand>
</feature>
<dbReference type="RefSeq" id="WP_015359750.1">
    <property type="nucleotide sequence ID" value="NZ_CP014673.1"/>
</dbReference>
<dbReference type="Pfam" id="PF12890">
    <property type="entry name" value="DHOase"/>
    <property type="match status" value="1"/>
</dbReference>
<dbReference type="GO" id="GO:0004151">
    <property type="term" value="F:dihydroorotase activity"/>
    <property type="evidence" value="ECO:0007669"/>
    <property type="project" value="UniProtKB-UniRule"/>
</dbReference>
<dbReference type="InterPro" id="IPR032466">
    <property type="entry name" value="Metal_Hydrolase"/>
</dbReference>
<dbReference type="GO" id="GO:0004038">
    <property type="term" value="F:allantoinase activity"/>
    <property type="evidence" value="ECO:0007669"/>
    <property type="project" value="TreeGrafter"/>
</dbReference>
<dbReference type="CDD" id="cd01317">
    <property type="entry name" value="DHOase_IIa"/>
    <property type="match status" value="1"/>
</dbReference>
<dbReference type="SUPFAM" id="SSF51338">
    <property type="entry name" value="Composite domain of metallo-dependent hydrolases"/>
    <property type="match status" value="1"/>
</dbReference>
<proteinExistence type="inferred from homology"/>
<dbReference type="AlphaFoldDB" id="A0A1B1YML4"/>
<dbReference type="InterPro" id="IPR004722">
    <property type="entry name" value="DHOase"/>
</dbReference>
<dbReference type="PANTHER" id="PTHR43668">
    <property type="entry name" value="ALLANTOINASE"/>
    <property type="match status" value="1"/>
</dbReference>
<feature type="binding site" evidence="7">
    <location>
        <position position="276"/>
    </location>
    <ligand>
        <name>substrate</name>
    </ligand>
</feature>
<keyword evidence="6 7" id="KW-0665">Pyrimidine biosynthesis</keyword>
<evidence type="ECO:0000259" key="9">
    <source>
        <dbReference type="Pfam" id="PF12890"/>
    </source>
</evidence>
<feature type="domain" description="Dihydroorotase catalytic" evidence="9">
    <location>
        <begin position="50"/>
        <end position="233"/>
    </location>
</feature>
<protein>
    <recommendedName>
        <fullName evidence="7">Dihydroorotase</fullName>
        <shortName evidence="7">DHOase</shortName>
        <ecNumber evidence="7">3.5.2.3</ecNumber>
    </recommendedName>
</protein>
<keyword evidence="3 7" id="KW-0479">Metal-binding</keyword>
<dbReference type="InterPro" id="IPR011059">
    <property type="entry name" value="Metal-dep_hydrolase_composite"/>
</dbReference>
<feature type="binding site" evidence="7">
    <location>
        <position position="150"/>
    </location>
    <ligand>
        <name>Zn(2+)</name>
        <dbReference type="ChEBI" id="CHEBI:29105"/>
        <label>1</label>
    </ligand>
</feature>
<feature type="binding site" evidence="7">
    <location>
        <position position="230"/>
    </location>
    <ligand>
        <name>Zn(2+)</name>
        <dbReference type="ChEBI" id="CHEBI:29105"/>
        <label>2</label>
    </ligand>
</feature>
<dbReference type="PROSITE" id="PS00483">
    <property type="entry name" value="DIHYDROOROTASE_2"/>
    <property type="match status" value="1"/>
</dbReference>
<dbReference type="UniPathway" id="UPA00070">
    <property type="reaction ID" value="UER00117"/>
</dbReference>
<evidence type="ECO:0000256" key="6">
    <source>
        <dbReference type="ARBA" id="ARBA00022975"/>
    </source>
</evidence>
<dbReference type="Gene3D" id="3.20.20.140">
    <property type="entry name" value="Metal-dependent hydrolases"/>
    <property type="match status" value="1"/>
</dbReference>
<feature type="binding site" evidence="7">
    <location>
        <position position="177"/>
    </location>
    <ligand>
        <name>Zn(2+)</name>
        <dbReference type="ChEBI" id="CHEBI:29105"/>
        <label>2</label>
    </ligand>
</feature>
<evidence type="ECO:0000256" key="5">
    <source>
        <dbReference type="ARBA" id="ARBA00022833"/>
    </source>
</evidence>
<feature type="binding site" evidence="7">
    <location>
        <position position="303"/>
    </location>
    <ligand>
        <name>Zn(2+)</name>
        <dbReference type="ChEBI" id="CHEBI:29105"/>
        <label>1</label>
    </ligand>
</feature>
<feature type="active site" evidence="7">
    <location>
        <position position="303"/>
    </location>
</feature>